<dbReference type="SUPFAM" id="SSF51735">
    <property type="entry name" value="NAD(P)-binding Rossmann-fold domains"/>
    <property type="match status" value="1"/>
</dbReference>
<comment type="similarity">
    <text evidence="1">Belongs to the Gfo/Idh/MocA family.</text>
</comment>
<dbReference type="Proteomes" id="UP000743107">
    <property type="component" value="Unassembled WGS sequence"/>
</dbReference>
<dbReference type="InterPro" id="IPR000683">
    <property type="entry name" value="Gfo/Idh/MocA-like_OxRdtase_N"/>
</dbReference>
<reference evidence="6" key="3">
    <citation type="submission" date="2020-03" db="EMBL/GenBank/DDBJ databases">
        <title>SpeciesPrimer: A bioinformatics pipeline dedicated to the design of qPCR primers for the quantification of bacterial species.</title>
        <authorList>
            <person name="Dreier M."/>
            <person name="Berthoud H."/>
            <person name="Shani N."/>
            <person name="Wechsler D."/>
            <person name="Junier P."/>
        </authorList>
    </citation>
    <scope>NUCLEOTIDE SEQUENCE [LARGE SCALE GENOMIC DNA]</scope>
    <source>
        <strain evidence="6">FAM13073</strain>
    </source>
</reference>
<accession>A0A6L5A3J0</accession>
<dbReference type="GO" id="GO:0000166">
    <property type="term" value="F:nucleotide binding"/>
    <property type="evidence" value="ECO:0007669"/>
    <property type="project" value="InterPro"/>
</dbReference>
<reference evidence="4" key="2">
    <citation type="submission" date="2019-12" db="EMBL/GenBank/DDBJ databases">
        <title>SpeciesPrimer: A bioinformatics pipeline dedicated to the design of qPCR primers for the quantification of bacterial species.</title>
        <authorList>
            <person name="Dreier M."/>
            <person name="Berthoud H."/>
            <person name="Shani N."/>
            <person name="Wechsler D."/>
            <person name="Junier P."/>
        </authorList>
    </citation>
    <scope>NUCLEOTIDE SEQUENCE</scope>
    <source>
        <strain evidence="4">FAM13073</strain>
    </source>
</reference>
<evidence type="ECO:0000259" key="3">
    <source>
        <dbReference type="Pfam" id="PF02894"/>
    </source>
</evidence>
<dbReference type="InterPro" id="IPR051317">
    <property type="entry name" value="Gfo/Idh/MocA_oxidoreduct"/>
</dbReference>
<feature type="domain" description="Gfo/Idh/MocA-like oxidoreductase C-terminal" evidence="3">
    <location>
        <begin position="134"/>
        <end position="335"/>
    </location>
</feature>
<dbReference type="Pfam" id="PF02894">
    <property type="entry name" value="GFO_IDH_MocA_C"/>
    <property type="match status" value="1"/>
</dbReference>
<organism evidence="5 7">
    <name type="scientific">Pediococcus pentosaceus</name>
    <dbReference type="NCBI Taxonomy" id="1255"/>
    <lineage>
        <taxon>Bacteria</taxon>
        <taxon>Bacillati</taxon>
        <taxon>Bacillota</taxon>
        <taxon>Bacilli</taxon>
        <taxon>Lactobacillales</taxon>
        <taxon>Lactobacillaceae</taxon>
        <taxon>Pediococcus</taxon>
    </lineage>
</organism>
<dbReference type="InterPro" id="IPR036291">
    <property type="entry name" value="NAD(P)-bd_dom_sf"/>
</dbReference>
<keyword evidence="6" id="KW-1185">Reference proteome</keyword>
<sequence length="346" mass="39651">MALTMAIIGFGKSANRYHIPYIKERDIKIKYIYNHRRHREKEQGFYDADTIFTDKLDQVLDDSEVQLITICTPPATHFEYGKLVLEHGKNVLIEKPFVANQDEAKELFALAQSKKLLAMPYQNRRFDSDYLTLKKVIELGYVGKLLSLESHFDKYRPDDRLHEGSQVDGQFYGLGVHMLDQILGLFGKPQTVSYDIRAIQNSASTVDDFYETQLFYDNFKATVVSNPLAARPYPRFLLHGTNGTYVKYDIDQQENDLKLGIMPGDPNFGIDTPSQFGVVKYKNQNGDWIEKQIPTINGDYGRVYDSIAKTLTNRDAKLVSDEQALWNMEILEAGIAEKGPHLYNLK</sequence>
<reference evidence="5" key="4">
    <citation type="submission" date="2020-11" db="EMBL/GenBank/DDBJ databases">
        <title>Antibiotic susceptibility profiles of Pediococcus pentosaceus from various origins and their implications for the safety assessment of strains with food-technology applications.</title>
        <authorList>
            <person name="Shani N."/>
            <person name="Oberhaensli S."/>
            <person name="Arias E."/>
        </authorList>
    </citation>
    <scope>NUCLEOTIDE SEQUENCE</scope>
    <source>
        <strain evidence="5">FAM 19164</strain>
    </source>
</reference>
<dbReference type="AlphaFoldDB" id="A0A6L5A3J0"/>
<protein>
    <submittedName>
        <fullName evidence="5">Oxidoreductase</fullName>
    </submittedName>
</protein>
<evidence type="ECO:0000313" key="7">
    <source>
        <dbReference type="Proteomes" id="UP000743107"/>
    </source>
</evidence>
<dbReference type="PANTHER" id="PTHR43708:SF7">
    <property type="entry name" value="OXIDOREDUCTASE"/>
    <property type="match status" value="1"/>
</dbReference>
<evidence type="ECO:0000313" key="6">
    <source>
        <dbReference type="Proteomes" id="UP000472573"/>
    </source>
</evidence>
<dbReference type="InterPro" id="IPR004104">
    <property type="entry name" value="Gfo/Idh/MocA-like_OxRdtase_C"/>
</dbReference>
<dbReference type="EMBL" id="WENB01000002">
    <property type="protein sequence ID" value="KAF0414132.1"/>
    <property type="molecule type" value="Genomic_DNA"/>
</dbReference>
<dbReference type="EMBL" id="JADOFV010000002">
    <property type="protein sequence ID" value="MBF7126898.1"/>
    <property type="molecule type" value="Genomic_DNA"/>
</dbReference>
<feature type="domain" description="Gfo/Idh/MocA-like oxidoreductase N-terminal" evidence="2">
    <location>
        <begin position="4"/>
        <end position="119"/>
    </location>
</feature>
<name>A0A6L5A3J0_PEDPE</name>
<proteinExistence type="inferred from homology"/>
<evidence type="ECO:0000313" key="4">
    <source>
        <dbReference type="EMBL" id="KAF0414132.1"/>
    </source>
</evidence>
<evidence type="ECO:0000259" key="2">
    <source>
        <dbReference type="Pfam" id="PF01408"/>
    </source>
</evidence>
<dbReference type="NCBIfam" id="NF007574">
    <property type="entry name" value="PRK10206.1"/>
    <property type="match status" value="1"/>
</dbReference>
<dbReference type="Pfam" id="PF01408">
    <property type="entry name" value="GFO_IDH_MocA"/>
    <property type="match status" value="1"/>
</dbReference>
<comment type="caution">
    <text evidence="5">The sequence shown here is derived from an EMBL/GenBank/DDBJ whole genome shotgun (WGS) entry which is preliminary data.</text>
</comment>
<evidence type="ECO:0000256" key="1">
    <source>
        <dbReference type="ARBA" id="ARBA00010928"/>
    </source>
</evidence>
<dbReference type="Gene3D" id="3.40.50.720">
    <property type="entry name" value="NAD(P)-binding Rossmann-like Domain"/>
    <property type="match status" value="1"/>
</dbReference>
<evidence type="ECO:0000313" key="5">
    <source>
        <dbReference type="EMBL" id="MBF7126898.1"/>
    </source>
</evidence>
<reference evidence="4 6" key="1">
    <citation type="submission" date="2019-10" db="EMBL/GenBank/DDBJ databases">
        <authorList>
            <person name="Irmler S."/>
            <person name="Berthoud H."/>
            <person name="Roetschi A."/>
            <person name="Arias E."/>
            <person name="Shani N."/>
            <person name="Wuethrich D."/>
            <person name="Bruggmann R."/>
        </authorList>
    </citation>
    <scope>NUCLEOTIDE SEQUENCE [LARGE SCALE GENOMIC DNA]</scope>
    <source>
        <strain evidence="4 6">FAM13073</strain>
    </source>
</reference>
<dbReference type="RefSeq" id="WP_159250867.1">
    <property type="nucleotide sequence ID" value="NZ_JABJXG010000015.1"/>
</dbReference>
<dbReference type="PANTHER" id="PTHR43708">
    <property type="entry name" value="CONSERVED EXPRESSED OXIDOREDUCTASE (EUROFUNG)"/>
    <property type="match status" value="1"/>
</dbReference>
<dbReference type="Proteomes" id="UP000472573">
    <property type="component" value="Unassembled WGS sequence"/>
</dbReference>
<dbReference type="Gene3D" id="3.30.360.10">
    <property type="entry name" value="Dihydrodipicolinate Reductase, domain 2"/>
    <property type="match status" value="1"/>
</dbReference>
<gene>
    <name evidence="4" type="ORF">GBO79_04505</name>
    <name evidence="5" type="ORF">ITQ97_03565</name>
</gene>